<reference evidence="4" key="1">
    <citation type="submission" date="2023-07" db="EMBL/GenBank/DDBJ databases">
        <title>Conexibacter stalactiti sp. nov., isolated from stalactites in a lava cave and emended description of the genus Conexibacter.</title>
        <authorList>
            <person name="Lee S.D."/>
        </authorList>
    </citation>
    <scope>NUCLEOTIDE SEQUENCE [LARGE SCALE GENOMIC DNA]</scope>
    <source>
        <strain evidence="4">KCTC 39840</strain>
    </source>
</reference>
<dbReference type="EC" id="1.-.-.-" evidence="3"/>
<feature type="region of interest" description="Disordered" evidence="1">
    <location>
        <begin position="1"/>
        <end position="20"/>
    </location>
</feature>
<dbReference type="InterPro" id="IPR006076">
    <property type="entry name" value="FAD-dep_OxRdtase"/>
</dbReference>
<reference evidence="3 4" key="2">
    <citation type="submission" date="2023-10" db="EMBL/GenBank/DDBJ databases">
        <authorList>
            <person name="Han X.F."/>
        </authorList>
    </citation>
    <scope>NUCLEOTIDE SEQUENCE [LARGE SCALE GENOMIC DNA]</scope>
    <source>
        <strain evidence="3 4">KCTC 39840</strain>
    </source>
</reference>
<organism evidence="3 4">
    <name type="scientific">Conexibacter stalactiti</name>
    <dbReference type="NCBI Taxonomy" id="1940611"/>
    <lineage>
        <taxon>Bacteria</taxon>
        <taxon>Bacillati</taxon>
        <taxon>Actinomycetota</taxon>
        <taxon>Thermoleophilia</taxon>
        <taxon>Solirubrobacterales</taxon>
        <taxon>Conexibacteraceae</taxon>
        <taxon>Conexibacter</taxon>
    </lineage>
</organism>
<proteinExistence type="predicted"/>
<comment type="caution">
    <text evidence="3">The sequence shown here is derived from an EMBL/GenBank/DDBJ whole genome shotgun (WGS) entry which is preliminary data.</text>
</comment>
<dbReference type="Gene3D" id="3.50.50.60">
    <property type="entry name" value="FAD/NAD(P)-binding domain"/>
    <property type="match status" value="1"/>
</dbReference>
<dbReference type="Proteomes" id="UP001284601">
    <property type="component" value="Unassembled WGS sequence"/>
</dbReference>
<evidence type="ECO:0000256" key="1">
    <source>
        <dbReference type="SAM" id="MobiDB-lite"/>
    </source>
</evidence>
<accession>A0ABU4HU66</accession>
<sequence>MRRETIRLGGGMRGDEGAGAPPHRSLWLLESLDVPDGPGAPFSGDLSPLLGAARADVAIVGGGYVGLWTALELKKREPALEVALLEGDVCGGGASGRNGGQIHSWWERLGGLSAVCGTEEAVRLARASEEALDVLQRLSDDGLDFDLRRDGWVWTATTPVQLGAWEQVLERVARHGGSPYERLTAEQVAERTGSPVHLGGIWERTGGTVHPAKLVRGLRRLALEAGVRIHEHTRVRAIEPGAGAPGAVTRVVTESGATLDAARVVLASGAWAAALPEFANRMFVVASDVIATRRAPERLDAIGWDDGAAICDSQMRVLYYQRTPEGRVVFGRGGGAVALNGRIGRGFDRSERFARDATQAFRRVYPMLADLAIEQSWSGPVDRTLAHVPLFGRLRANPSVLYGVGWSGSGVAQSVIGGRILASLALDADDEWSRSGLVDQPPLTFPPDPIRWAGAQLVRSAVQRKARAEDAGRTPRWIDRRIAALTPGLPEGEGRT</sequence>
<keyword evidence="3" id="KW-0560">Oxidoreductase</keyword>
<keyword evidence="4" id="KW-1185">Reference proteome</keyword>
<dbReference type="Pfam" id="PF01266">
    <property type="entry name" value="DAO"/>
    <property type="match status" value="1"/>
</dbReference>
<protein>
    <submittedName>
        <fullName evidence="3">FAD-dependent oxidoreductase</fullName>
        <ecNumber evidence="3">1.-.-.-</ecNumber>
    </submittedName>
</protein>
<dbReference type="Gene3D" id="3.30.9.10">
    <property type="entry name" value="D-Amino Acid Oxidase, subunit A, domain 2"/>
    <property type="match status" value="1"/>
</dbReference>
<dbReference type="PANTHER" id="PTHR13847">
    <property type="entry name" value="SARCOSINE DEHYDROGENASE-RELATED"/>
    <property type="match status" value="1"/>
</dbReference>
<gene>
    <name evidence="3" type="ORF">R7226_21065</name>
</gene>
<evidence type="ECO:0000313" key="4">
    <source>
        <dbReference type="Proteomes" id="UP001284601"/>
    </source>
</evidence>
<evidence type="ECO:0000313" key="3">
    <source>
        <dbReference type="EMBL" id="MDW5596851.1"/>
    </source>
</evidence>
<dbReference type="GO" id="GO:0016491">
    <property type="term" value="F:oxidoreductase activity"/>
    <property type="evidence" value="ECO:0007669"/>
    <property type="project" value="UniProtKB-KW"/>
</dbReference>
<dbReference type="InterPro" id="IPR036188">
    <property type="entry name" value="FAD/NAD-bd_sf"/>
</dbReference>
<evidence type="ECO:0000259" key="2">
    <source>
        <dbReference type="Pfam" id="PF01266"/>
    </source>
</evidence>
<name>A0ABU4HU66_9ACTN</name>
<dbReference type="PANTHER" id="PTHR13847:SF285">
    <property type="entry name" value="FAD DEPENDENT OXIDOREDUCTASE DOMAIN-CONTAINING PROTEIN"/>
    <property type="match status" value="1"/>
</dbReference>
<dbReference type="RefSeq" id="WP_318599288.1">
    <property type="nucleotide sequence ID" value="NZ_JAWSTH010000067.1"/>
</dbReference>
<dbReference type="EMBL" id="JAWSTH010000067">
    <property type="protein sequence ID" value="MDW5596851.1"/>
    <property type="molecule type" value="Genomic_DNA"/>
</dbReference>
<dbReference type="SUPFAM" id="SSF51905">
    <property type="entry name" value="FAD/NAD(P)-binding domain"/>
    <property type="match status" value="1"/>
</dbReference>
<feature type="domain" description="FAD dependent oxidoreductase" evidence="2">
    <location>
        <begin position="56"/>
        <end position="424"/>
    </location>
</feature>